<protein>
    <submittedName>
        <fullName evidence="1">Uncharacterized protein</fullName>
    </submittedName>
</protein>
<name>A0A4Z0L4W0_9FLAO</name>
<dbReference type="OrthoDB" id="9968912at2"/>
<evidence type="ECO:0000313" key="2">
    <source>
        <dbReference type="Proteomes" id="UP000297407"/>
    </source>
</evidence>
<organism evidence="1 2">
    <name type="scientific">Flavobacterium humi</name>
    <dbReference type="NCBI Taxonomy" id="2562683"/>
    <lineage>
        <taxon>Bacteria</taxon>
        <taxon>Pseudomonadati</taxon>
        <taxon>Bacteroidota</taxon>
        <taxon>Flavobacteriia</taxon>
        <taxon>Flavobacteriales</taxon>
        <taxon>Flavobacteriaceae</taxon>
        <taxon>Flavobacterium</taxon>
    </lineage>
</organism>
<dbReference type="EMBL" id="SRLH01000005">
    <property type="protein sequence ID" value="TGD57511.1"/>
    <property type="molecule type" value="Genomic_DNA"/>
</dbReference>
<reference evidence="1 2" key="1">
    <citation type="submission" date="2019-04" db="EMBL/GenBank/DDBJ databases">
        <title>Flavobacterium sp. strain DS2-A Genome sequencing and assembly.</title>
        <authorList>
            <person name="Kim I."/>
        </authorList>
    </citation>
    <scope>NUCLEOTIDE SEQUENCE [LARGE SCALE GENOMIC DNA]</scope>
    <source>
        <strain evidence="1 2">DS2-A</strain>
    </source>
</reference>
<dbReference type="RefSeq" id="WP_135526502.1">
    <property type="nucleotide sequence ID" value="NZ_SRLH01000005.1"/>
</dbReference>
<accession>A0A4Z0L4W0</accession>
<keyword evidence="2" id="KW-1185">Reference proteome</keyword>
<comment type="caution">
    <text evidence="1">The sequence shown here is derived from an EMBL/GenBank/DDBJ whole genome shotgun (WGS) entry which is preliminary data.</text>
</comment>
<proteinExistence type="predicted"/>
<evidence type="ECO:0000313" key="1">
    <source>
        <dbReference type="EMBL" id="TGD57511.1"/>
    </source>
</evidence>
<gene>
    <name evidence="1" type="ORF">E4635_09970</name>
</gene>
<dbReference type="Proteomes" id="UP000297407">
    <property type="component" value="Unassembled WGS sequence"/>
</dbReference>
<dbReference type="AlphaFoldDB" id="A0A4Z0L4W0"/>
<sequence length="144" mass="16630">MKYNIFLKLVFITIFFMGSNVYSQVFFVDKTEVLTDKDANRWSPTTENVFLEAINFIPGGSIEITFLGGENILIYKSEITIRKDEKGYTVYKFSPPFKRGTESEIEVFVIDHKPAFALGYVVGWHVSNPQIMDFYKLIFKQTGL</sequence>